<feature type="region of interest" description="Disordered" evidence="1">
    <location>
        <begin position="150"/>
        <end position="180"/>
    </location>
</feature>
<evidence type="ECO:0000313" key="2">
    <source>
        <dbReference type="EMBL" id="KAF2649184.1"/>
    </source>
</evidence>
<dbReference type="EMBL" id="MU004503">
    <property type="protein sequence ID" value="KAF2649184.1"/>
    <property type="molecule type" value="Genomic_DNA"/>
</dbReference>
<evidence type="ECO:0000313" key="3">
    <source>
        <dbReference type="Proteomes" id="UP000799324"/>
    </source>
</evidence>
<proteinExistence type="predicted"/>
<feature type="compositionally biased region" description="Low complexity" evidence="1">
    <location>
        <begin position="158"/>
        <end position="169"/>
    </location>
</feature>
<dbReference type="Proteomes" id="UP000799324">
    <property type="component" value="Unassembled WGS sequence"/>
</dbReference>
<evidence type="ECO:0000256" key="1">
    <source>
        <dbReference type="SAM" id="MobiDB-lite"/>
    </source>
</evidence>
<accession>A0A6A6SSK3</accession>
<protein>
    <submittedName>
        <fullName evidence="2">Uncharacterized protein</fullName>
    </submittedName>
</protein>
<keyword evidence="3" id="KW-1185">Reference proteome</keyword>
<gene>
    <name evidence="2" type="ORF">K491DRAFT_684068</name>
</gene>
<dbReference type="AlphaFoldDB" id="A0A6A6SSK3"/>
<feature type="compositionally biased region" description="Polar residues" evidence="1">
    <location>
        <begin position="170"/>
        <end position="180"/>
    </location>
</feature>
<name>A0A6A6SSK3_9PLEO</name>
<sequence>MGVHRVHVEGLGWVDGDSQNRRHVIHKDAQNTNTLRWPAPRPSWWPVSRLSRAAELDRVRKSLFHEPAVLLECLRNRVLASCSNHKKNIEMPRRNTPVQYLNPGVVRGTGASSERPVSPNICTTAFLCTQIRCQIIFEISSVRPRSETEPDFVEVGNSSAVTPSCASSSGPCTQSPAHSG</sequence>
<reference evidence="2" key="1">
    <citation type="journal article" date="2020" name="Stud. Mycol.">
        <title>101 Dothideomycetes genomes: a test case for predicting lifestyles and emergence of pathogens.</title>
        <authorList>
            <person name="Haridas S."/>
            <person name="Albert R."/>
            <person name="Binder M."/>
            <person name="Bloem J."/>
            <person name="Labutti K."/>
            <person name="Salamov A."/>
            <person name="Andreopoulos B."/>
            <person name="Baker S."/>
            <person name="Barry K."/>
            <person name="Bills G."/>
            <person name="Bluhm B."/>
            <person name="Cannon C."/>
            <person name="Castanera R."/>
            <person name="Culley D."/>
            <person name="Daum C."/>
            <person name="Ezra D."/>
            <person name="Gonzalez J."/>
            <person name="Henrissat B."/>
            <person name="Kuo A."/>
            <person name="Liang C."/>
            <person name="Lipzen A."/>
            <person name="Lutzoni F."/>
            <person name="Magnuson J."/>
            <person name="Mondo S."/>
            <person name="Nolan M."/>
            <person name="Ohm R."/>
            <person name="Pangilinan J."/>
            <person name="Park H.-J."/>
            <person name="Ramirez L."/>
            <person name="Alfaro M."/>
            <person name="Sun H."/>
            <person name="Tritt A."/>
            <person name="Yoshinaga Y."/>
            <person name="Zwiers L.-H."/>
            <person name="Turgeon B."/>
            <person name="Goodwin S."/>
            <person name="Spatafora J."/>
            <person name="Crous P."/>
            <person name="Grigoriev I."/>
        </authorList>
    </citation>
    <scope>NUCLEOTIDE SEQUENCE</scope>
    <source>
        <strain evidence="2">CBS 122681</strain>
    </source>
</reference>
<organism evidence="2 3">
    <name type="scientific">Lophiostoma macrostomum CBS 122681</name>
    <dbReference type="NCBI Taxonomy" id="1314788"/>
    <lineage>
        <taxon>Eukaryota</taxon>
        <taxon>Fungi</taxon>
        <taxon>Dikarya</taxon>
        <taxon>Ascomycota</taxon>
        <taxon>Pezizomycotina</taxon>
        <taxon>Dothideomycetes</taxon>
        <taxon>Pleosporomycetidae</taxon>
        <taxon>Pleosporales</taxon>
        <taxon>Lophiostomataceae</taxon>
        <taxon>Lophiostoma</taxon>
    </lineage>
</organism>